<keyword evidence="2" id="KW-1185">Reference proteome</keyword>
<dbReference type="AlphaFoldDB" id="A0A4C1Z0A6"/>
<dbReference type="EMBL" id="BGZK01001471">
    <property type="protein sequence ID" value="GBP80632.1"/>
    <property type="molecule type" value="Genomic_DNA"/>
</dbReference>
<sequence>MNVPPPLSHPAVAGSVLGHLPDWLGACSKFRFRARWPHSRIWLDRLSAIRLAEPHEHVTMLSSNMPDPPLPRNPLNPPTPHRPTFYDVIVAPERQALLGTRVTLQLDLFRSSSFTPFTEIVSSLYKQMGVVSEHNVIAVLATDPGFARVVLIACSRLTSGGWMKAMTRYTNFNKLKSSTLHVIVPRTIASSVVRLPAVLGAPPPPHASLADKHLRPRPASSLRAGNGGQVRTALVCRRFRLT</sequence>
<evidence type="ECO:0000313" key="2">
    <source>
        <dbReference type="Proteomes" id="UP000299102"/>
    </source>
</evidence>
<reference evidence="1 2" key="1">
    <citation type="journal article" date="2019" name="Commun. Biol.">
        <title>The bagworm genome reveals a unique fibroin gene that provides high tensile strength.</title>
        <authorList>
            <person name="Kono N."/>
            <person name="Nakamura H."/>
            <person name="Ohtoshi R."/>
            <person name="Tomita M."/>
            <person name="Numata K."/>
            <person name="Arakawa K."/>
        </authorList>
    </citation>
    <scope>NUCLEOTIDE SEQUENCE [LARGE SCALE GENOMIC DNA]</scope>
</reference>
<name>A0A4C1Z0A6_EUMVA</name>
<gene>
    <name evidence="1" type="ORF">EVAR_59480_1</name>
</gene>
<evidence type="ECO:0000313" key="1">
    <source>
        <dbReference type="EMBL" id="GBP80632.1"/>
    </source>
</evidence>
<protein>
    <submittedName>
        <fullName evidence="1">Uncharacterized protein</fullName>
    </submittedName>
</protein>
<comment type="caution">
    <text evidence="1">The sequence shown here is derived from an EMBL/GenBank/DDBJ whole genome shotgun (WGS) entry which is preliminary data.</text>
</comment>
<accession>A0A4C1Z0A6</accession>
<dbReference type="Proteomes" id="UP000299102">
    <property type="component" value="Unassembled WGS sequence"/>
</dbReference>
<proteinExistence type="predicted"/>
<organism evidence="1 2">
    <name type="scientific">Eumeta variegata</name>
    <name type="common">Bagworm moth</name>
    <name type="synonym">Eumeta japonica</name>
    <dbReference type="NCBI Taxonomy" id="151549"/>
    <lineage>
        <taxon>Eukaryota</taxon>
        <taxon>Metazoa</taxon>
        <taxon>Ecdysozoa</taxon>
        <taxon>Arthropoda</taxon>
        <taxon>Hexapoda</taxon>
        <taxon>Insecta</taxon>
        <taxon>Pterygota</taxon>
        <taxon>Neoptera</taxon>
        <taxon>Endopterygota</taxon>
        <taxon>Lepidoptera</taxon>
        <taxon>Glossata</taxon>
        <taxon>Ditrysia</taxon>
        <taxon>Tineoidea</taxon>
        <taxon>Psychidae</taxon>
        <taxon>Oiketicinae</taxon>
        <taxon>Eumeta</taxon>
    </lineage>
</organism>